<accession>A0A0F9HSA0</accession>
<dbReference type="EMBL" id="LAZR01014337">
    <property type="protein sequence ID" value="KKM17937.1"/>
    <property type="molecule type" value="Genomic_DNA"/>
</dbReference>
<dbReference type="AlphaFoldDB" id="A0A0F9HSA0"/>
<protein>
    <submittedName>
        <fullName evidence="1">Uncharacterized protein</fullName>
    </submittedName>
</protein>
<evidence type="ECO:0000313" key="1">
    <source>
        <dbReference type="EMBL" id="KKM17937.1"/>
    </source>
</evidence>
<organism evidence="1">
    <name type="scientific">marine sediment metagenome</name>
    <dbReference type="NCBI Taxonomy" id="412755"/>
    <lineage>
        <taxon>unclassified sequences</taxon>
        <taxon>metagenomes</taxon>
        <taxon>ecological metagenomes</taxon>
    </lineage>
</organism>
<sequence>MVDLTAVAKETVSTIPFFMKPFREKREFGKQLLTRFYQINDAINNLRCPLAISSSIAEDTKTRFDSHQKIFEQFFDSEYRATAKMYFGVDIENIFDRVTNVIVTITLASTYPPSVRRDGILFEGQKVSWTAIMWGRESDNPIIDEMDSIQKDLLRILFPISTRIKNFKNQIYCFFCSFR</sequence>
<name>A0A0F9HSA0_9ZZZZ</name>
<reference evidence="1" key="1">
    <citation type="journal article" date="2015" name="Nature">
        <title>Complex archaea that bridge the gap between prokaryotes and eukaryotes.</title>
        <authorList>
            <person name="Spang A."/>
            <person name="Saw J.H."/>
            <person name="Jorgensen S.L."/>
            <person name="Zaremba-Niedzwiedzka K."/>
            <person name="Martijn J."/>
            <person name="Lind A.E."/>
            <person name="van Eijk R."/>
            <person name="Schleper C."/>
            <person name="Guy L."/>
            <person name="Ettema T.J."/>
        </authorList>
    </citation>
    <scope>NUCLEOTIDE SEQUENCE</scope>
</reference>
<gene>
    <name evidence="1" type="ORF">LCGC14_1670780</name>
</gene>
<comment type="caution">
    <text evidence="1">The sequence shown here is derived from an EMBL/GenBank/DDBJ whole genome shotgun (WGS) entry which is preliminary data.</text>
</comment>
<proteinExistence type="predicted"/>